<dbReference type="GO" id="GO:0016787">
    <property type="term" value="F:hydrolase activity"/>
    <property type="evidence" value="ECO:0007669"/>
    <property type="project" value="UniProtKB-KW"/>
</dbReference>
<gene>
    <name evidence="1" type="ORF">GCWU000321_01320</name>
</gene>
<dbReference type="Proteomes" id="UP000004736">
    <property type="component" value="Unassembled WGS sequence"/>
</dbReference>
<evidence type="ECO:0000313" key="1">
    <source>
        <dbReference type="EMBL" id="EEW97332.1"/>
    </source>
</evidence>
<sequence length="241" mass="26802">MAGDCHGFYGEKHGMWYAGDKRKRVEIMVSGCIFDMDGLLFDTERIFQNYWRAIAAERGIVLADSFITEITGTSGEMMNRILEKYYHTEDGGEIQKDCKERVLRHLAKDVPVKTGAVEILGRCRMLGIKTAVASSSPLRQIKNNLENAGMENCFDALVSGDEVERGKPAPDIFLLAAKRIGIPPGECTVFEDSPHGIEGALRAGMKAVMIPDLLPPWEEHRRQIEVYNNLQEAAEKILGSG</sequence>
<dbReference type="InterPro" id="IPR023214">
    <property type="entry name" value="HAD_sf"/>
</dbReference>
<protein>
    <submittedName>
        <fullName evidence="1">HAD hydrolase, family IA, variant 3</fullName>
    </submittedName>
</protein>
<dbReference type="SFLD" id="SFLDS00003">
    <property type="entry name" value="Haloacid_Dehalogenase"/>
    <property type="match status" value="1"/>
</dbReference>
<dbReference type="SFLD" id="SFLDG01129">
    <property type="entry name" value="C1.5:_HAD__Beta-PGM__Phosphata"/>
    <property type="match status" value="1"/>
</dbReference>
<dbReference type="EMBL" id="ACIM02000001">
    <property type="protein sequence ID" value="EEW97332.1"/>
    <property type="molecule type" value="Genomic_DNA"/>
</dbReference>
<evidence type="ECO:0000313" key="2">
    <source>
        <dbReference type="Proteomes" id="UP000004736"/>
    </source>
</evidence>
<proteinExistence type="predicted"/>
<dbReference type="NCBIfam" id="TIGR01509">
    <property type="entry name" value="HAD-SF-IA-v3"/>
    <property type="match status" value="1"/>
</dbReference>
<dbReference type="AlphaFoldDB" id="C9LP46"/>
<dbReference type="Gene3D" id="3.40.50.1000">
    <property type="entry name" value="HAD superfamily/HAD-like"/>
    <property type="match status" value="1"/>
</dbReference>
<dbReference type="HOGENOM" id="CLU_045011_13_3_9"/>
<organism evidence="1 2">
    <name type="scientific">Dialister invisus DSM 15470</name>
    <dbReference type="NCBI Taxonomy" id="592028"/>
    <lineage>
        <taxon>Bacteria</taxon>
        <taxon>Bacillati</taxon>
        <taxon>Bacillota</taxon>
        <taxon>Negativicutes</taxon>
        <taxon>Veillonellales</taxon>
        <taxon>Veillonellaceae</taxon>
        <taxon>Dialister</taxon>
    </lineage>
</organism>
<dbReference type="PANTHER" id="PTHR18901:SF38">
    <property type="entry name" value="PSEUDOURIDINE-5'-PHOSPHATASE"/>
    <property type="match status" value="1"/>
</dbReference>
<dbReference type="InterPro" id="IPR041492">
    <property type="entry name" value="HAD_2"/>
</dbReference>
<accession>C9LP46</accession>
<dbReference type="eggNOG" id="COG0637">
    <property type="taxonomic scope" value="Bacteria"/>
</dbReference>
<dbReference type="SUPFAM" id="SSF56784">
    <property type="entry name" value="HAD-like"/>
    <property type="match status" value="1"/>
</dbReference>
<keyword evidence="2" id="KW-1185">Reference proteome</keyword>
<name>C9LP46_9FIRM</name>
<dbReference type="PRINTS" id="PR00413">
    <property type="entry name" value="HADHALOGNASE"/>
</dbReference>
<reference evidence="1" key="1">
    <citation type="submission" date="2009-09" db="EMBL/GenBank/DDBJ databases">
        <authorList>
            <person name="Weinstock G."/>
            <person name="Sodergren E."/>
            <person name="Clifton S."/>
            <person name="Fulton L."/>
            <person name="Fulton B."/>
            <person name="Courtney L."/>
            <person name="Fronick C."/>
            <person name="Harrison M."/>
            <person name="Strong C."/>
            <person name="Farmer C."/>
            <person name="Delahaunty K."/>
            <person name="Markovic C."/>
            <person name="Hall O."/>
            <person name="Minx P."/>
            <person name="Tomlinson C."/>
            <person name="Mitreva M."/>
            <person name="Nelson J."/>
            <person name="Hou S."/>
            <person name="Wollam A."/>
            <person name="Pepin K.H."/>
            <person name="Johnson M."/>
            <person name="Bhonagiri V."/>
            <person name="Nash W.E."/>
            <person name="Warren W."/>
            <person name="Chinwalla A."/>
            <person name="Mardis E.R."/>
            <person name="Wilson R.K."/>
        </authorList>
    </citation>
    <scope>NUCLEOTIDE SEQUENCE [LARGE SCALE GENOMIC DNA]</scope>
    <source>
        <strain evidence="1">DSM 15470</strain>
    </source>
</reference>
<dbReference type="CDD" id="cd07505">
    <property type="entry name" value="HAD_BPGM-like"/>
    <property type="match status" value="1"/>
</dbReference>
<dbReference type="Gene3D" id="1.10.150.240">
    <property type="entry name" value="Putative phosphatase, domain 2"/>
    <property type="match status" value="1"/>
</dbReference>
<dbReference type="SFLD" id="SFLDG01135">
    <property type="entry name" value="C1.5.6:_HAD__Beta-PGM__Phospha"/>
    <property type="match status" value="1"/>
</dbReference>
<dbReference type="PANTHER" id="PTHR18901">
    <property type="entry name" value="2-DEOXYGLUCOSE-6-PHOSPHATE PHOSPHATASE 2"/>
    <property type="match status" value="1"/>
</dbReference>
<dbReference type="InterPro" id="IPR036412">
    <property type="entry name" value="HAD-like_sf"/>
</dbReference>
<dbReference type="InterPro" id="IPR006439">
    <property type="entry name" value="HAD-SF_hydro_IA"/>
</dbReference>
<dbReference type="STRING" id="592028.GCWU000321_01320"/>
<comment type="caution">
    <text evidence="1">The sequence shown here is derived from an EMBL/GenBank/DDBJ whole genome shotgun (WGS) entry which is preliminary data.</text>
</comment>
<keyword evidence="1" id="KW-0378">Hydrolase</keyword>
<dbReference type="Pfam" id="PF13419">
    <property type="entry name" value="HAD_2"/>
    <property type="match status" value="1"/>
</dbReference>
<dbReference type="InterPro" id="IPR023198">
    <property type="entry name" value="PGP-like_dom2"/>
</dbReference>